<feature type="transmembrane region" description="Helical" evidence="1">
    <location>
        <begin position="141"/>
        <end position="162"/>
    </location>
</feature>
<protein>
    <submittedName>
        <fullName evidence="2">Fusaric acid resistance protein-like</fullName>
    </submittedName>
</protein>
<dbReference type="STRING" id="349064.SAMN05660429_00162"/>
<feature type="transmembrane region" description="Helical" evidence="1">
    <location>
        <begin position="233"/>
        <end position="252"/>
    </location>
</feature>
<sequence>MILKLGSRSELTTREWQFLRFVFGVTLSIALAYAINWPLSFVAPVFTAKFLAPGTPRIPLKLLVSILMVIATAFILAILFTKVLVQYPIVFMMCCTLIVFWIAYWANSGGNEFVITMLLVGLTLVPLLSFMHPALVTQVTLGLLFSCLIALTIAMISNELFIKGTSPAAKKTAQAQLDKATKTKLAMLTTVLIIPMLAFFLFNNLTGGILVIVFIAIMALKPDIVAGVQGAKALLIGNALGGVAAIVVYNFLIIAPNYTFAILVYASAICLFTLKILKEDKLAPIYTMALTTMIIIVSGASLGDGGASSKFYTRLGQIALACTYIIFAMFVVDWLTTRRKNRQSTK</sequence>
<feature type="transmembrane region" description="Helical" evidence="1">
    <location>
        <begin position="315"/>
        <end position="336"/>
    </location>
</feature>
<dbReference type="InterPro" id="IPR022604">
    <property type="entry name" value="DUF2955"/>
</dbReference>
<feature type="transmembrane region" description="Helical" evidence="1">
    <location>
        <begin position="113"/>
        <end position="135"/>
    </location>
</feature>
<evidence type="ECO:0000313" key="3">
    <source>
        <dbReference type="Proteomes" id="UP000199308"/>
    </source>
</evidence>
<reference evidence="2 3" key="1">
    <citation type="submission" date="2016-10" db="EMBL/GenBank/DDBJ databases">
        <authorList>
            <person name="de Groot N.N."/>
        </authorList>
    </citation>
    <scope>NUCLEOTIDE SEQUENCE [LARGE SCALE GENOMIC DNA]</scope>
    <source>
        <strain evidence="2 3">DSM 19706</strain>
    </source>
</reference>
<evidence type="ECO:0000256" key="1">
    <source>
        <dbReference type="SAM" id="Phobius"/>
    </source>
</evidence>
<dbReference type="OrthoDB" id="6222260at2"/>
<dbReference type="Pfam" id="PF11168">
    <property type="entry name" value="DUF2955"/>
    <property type="match status" value="1"/>
</dbReference>
<keyword evidence="1" id="KW-0812">Transmembrane</keyword>
<keyword evidence="1" id="KW-1133">Transmembrane helix</keyword>
<dbReference type="RefSeq" id="WP_093326841.1">
    <property type="nucleotide sequence ID" value="NZ_AP027363.1"/>
</dbReference>
<keyword evidence="1" id="KW-0472">Membrane</keyword>
<feature type="transmembrane region" description="Helical" evidence="1">
    <location>
        <begin position="258"/>
        <end position="277"/>
    </location>
</feature>
<feature type="transmembrane region" description="Helical" evidence="1">
    <location>
        <begin position="86"/>
        <end position="106"/>
    </location>
</feature>
<name>A0A1H9YCX8_THASX</name>
<keyword evidence="3" id="KW-1185">Reference proteome</keyword>
<dbReference type="Proteomes" id="UP000199308">
    <property type="component" value="Unassembled WGS sequence"/>
</dbReference>
<evidence type="ECO:0000313" key="2">
    <source>
        <dbReference type="EMBL" id="SES66403.1"/>
    </source>
</evidence>
<feature type="transmembrane region" description="Helical" evidence="1">
    <location>
        <begin position="183"/>
        <end position="202"/>
    </location>
</feature>
<dbReference type="AlphaFoldDB" id="A0A1H9YCX8"/>
<feature type="transmembrane region" description="Helical" evidence="1">
    <location>
        <begin position="20"/>
        <end position="46"/>
    </location>
</feature>
<dbReference type="EMBL" id="FOHK01000001">
    <property type="protein sequence ID" value="SES66403.1"/>
    <property type="molecule type" value="Genomic_DNA"/>
</dbReference>
<gene>
    <name evidence="2" type="ORF">SAMN05660429_00162</name>
</gene>
<proteinExistence type="predicted"/>
<accession>A0A1H9YCX8</accession>
<feature type="transmembrane region" description="Helical" evidence="1">
    <location>
        <begin position="284"/>
        <end position="303"/>
    </location>
</feature>
<feature type="transmembrane region" description="Helical" evidence="1">
    <location>
        <begin position="58"/>
        <end position="80"/>
    </location>
</feature>
<organism evidence="2 3">
    <name type="scientific">Thalassotalea agarivorans</name>
    <name type="common">Thalassomonas agarivorans</name>
    <dbReference type="NCBI Taxonomy" id="349064"/>
    <lineage>
        <taxon>Bacteria</taxon>
        <taxon>Pseudomonadati</taxon>
        <taxon>Pseudomonadota</taxon>
        <taxon>Gammaproteobacteria</taxon>
        <taxon>Alteromonadales</taxon>
        <taxon>Colwelliaceae</taxon>
        <taxon>Thalassotalea</taxon>
    </lineage>
</organism>